<dbReference type="PANTHER" id="PTHR42850">
    <property type="entry name" value="METALLOPHOSPHOESTERASE"/>
    <property type="match status" value="1"/>
</dbReference>
<dbReference type="EMBL" id="JAOYEY010000038">
    <property type="protein sequence ID" value="MCV9886516.1"/>
    <property type="molecule type" value="Genomic_DNA"/>
</dbReference>
<keyword evidence="4" id="KW-1185">Reference proteome</keyword>
<dbReference type="InterPro" id="IPR029052">
    <property type="entry name" value="Metallo-depent_PP-like"/>
</dbReference>
<dbReference type="InterPro" id="IPR011152">
    <property type="entry name" value="Pesterase_MJ0912"/>
</dbReference>
<sequence>MERIALVSDIHGNMPALISVLEDIERRGIKRIFCLGDLVGKGPDSIGSIEKVKQTCEHVLKGNWDDFITKDTEFEALKWHQKQLSDEQNLYLESLPFSIDFYMSGKTIRLFHASPFSLYTRIQPWDSIEKRLSMFENTEYTGHSMGRPDVVGYGDVHNAFIQHLNGKTLFNTGSVGNPLDHTSAAYVILEGEYESKDEAPFSIQFVRVPYDIQYAIRLAKEVNMPDLEPYMKELTTGTYRGMKN</sequence>
<dbReference type="Gene3D" id="3.60.21.10">
    <property type="match status" value="1"/>
</dbReference>
<gene>
    <name evidence="3" type="ORF">OIH86_12795</name>
</gene>
<dbReference type="InterPro" id="IPR024654">
    <property type="entry name" value="Calcineurin-like_PHP_lpxH"/>
</dbReference>
<organism evidence="3 4">
    <name type="scientific">Metabacillus halosaccharovorans</name>
    <dbReference type="NCBI Taxonomy" id="930124"/>
    <lineage>
        <taxon>Bacteria</taxon>
        <taxon>Bacillati</taxon>
        <taxon>Bacillota</taxon>
        <taxon>Bacilli</taxon>
        <taxon>Bacillales</taxon>
        <taxon>Bacillaceae</taxon>
        <taxon>Metabacillus</taxon>
    </lineage>
</organism>
<dbReference type="InterPro" id="IPR050126">
    <property type="entry name" value="Ap4A_hydrolase"/>
</dbReference>
<dbReference type="RefSeq" id="WP_264143091.1">
    <property type="nucleotide sequence ID" value="NZ_JAOYEY010000038.1"/>
</dbReference>
<proteinExistence type="inferred from homology"/>
<name>A0ABT3DHZ6_9BACI</name>
<comment type="caution">
    <text evidence="3">The sequence shown here is derived from an EMBL/GenBank/DDBJ whole genome shotgun (WGS) entry which is preliminary data.</text>
</comment>
<reference evidence="3 4" key="1">
    <citation type="submission" date="2022-10" db="EMBL/GenBank/DDBJ databases">
        <title>Draft genome assembly of moderately radiation resistant bacterium Metabacillus halosaccharovorans.</title>
        <authorList>
            <person name="Pal S."/>
            <person name="Gopinathan A."/>
        </authorList>
    </citation>
    <scope>NUCLEOTIDE SEQUENCE [LARGE SCALE GENOMIC DNA]</scope>
    <source>
        <strain evidence="3 4">VITHBRA001</strain>
    </source>
</reference>
<dbReference type="Proteomes" id="UP001526147">
    <property type="component" value="Unassembled WGS sequence"/>
</dbReference>
<protein>
    <submittedName>
        <fullName evidence="3">Metallophosphatase family protein</fullName>
    </submittedName>
</protein>
<dbReference type="SUPFAM" id="SSF56300">
    <property type="entry name" value="Metallo-dependent phosphatases"/>
    <property type="match status" value="1"/>
</dbReference>
<dbReference type="Pfam" id="PF12850">
    <property type="entry name" value="Metallophos_2"/>
    <property type="match status" value="1"/>
</dbReference>
<evidence type="ECO:0000313" key="4">
    <source>
        <dbReference type="Proteomes" id="UP001526147"/>
    </source>
</evidence>
<dbReference type="PANTHER" id="PTHR42850:SF2">
    <property type="entry name" value="BLL5683 PROTEIN"/>
    <property type="match status" value="1"/>
</dbReference>
<evidence type="ECO:0000256" key="1">
    <source>
        <dbReference type="ARBA" id="ARBA00008950"/>
    </source>
</evidence>
<evidence type="ECO:0000313" key="3">
    <source>
        <dbReference type="EMBL" id="MCV9886516.1"/>
    </source>
</evidence>
<feature type="domain" description="Calcineurin-like phosphoesterase" evidence="2">
    <location>
        <begin position="3"/>
        <end position="190"/>
    </location>
</feature>
<accession>A0ABT3DHZ6</accession>
<evidence type="ECO:0000259" key="2">
    <source>
        <dbReference type="Pfam" id="PF12850"/>
    </source>
</evidence>
<comment type="similarity">
    <text evidence="1">Belongs to the metallophosphoesterase superfamily. YfcE family.</text>
</comment>
<dbReference type="PIRSF" id="PIRSF000883">
    <property type="entry name" value="Pesterase_MJ0912"/>
    <property type="match status" value="1"/>
</dbReference>